<dbReference type="InterPro" id="IPR051270">
    <property type="entry name" value="Tyrosine-tRNA_ligase_regulator"/>
</dbReference>
<dbReference type="GO" id="GO:0000049">
    <property type="term" value="F:tRNA binding"/>
    <property type="evidence" value="ECO:0007669"/>
    <property type="project" value="UniProtKB-UniRule"/>
</dbReference>
<evidence type="ECO:0000256" key="1">
    <source>
        <dbReference type="ARBA" id="ARBA00022555"/>
    </source>
</evidence>
<dbReference type="InterPro" id="IPR008231">
    <property type="entry name" value="CsaA"/>
</dbReference>
<name>A0A1I4F219_9FIRM</name>
<dbReference type="NCBIfam" id="TIGR02222">
    <property type="entry name" value="chap_CsaA"/>
    <property type="match status" value="1"/>
</dbReference>
<feature type="domain" description="TRNA-binding" evidence="4">
    <location>
        <begin position="8"/>
        <end position="111"/>
    </location>
</feature>
<evidence type="ECO:0000313" key="5">
    <source>
        <dbReference type="EMBL" id="SFL12035.1"/>
    </source>
</evidence>
<proteinExistence type="predicted"/>
<evidence type="ECO:0000313" key="6">
    <source>
        <dbReference type="Proteomes" id="UP000199006"/>
    </source>
</evidence>
<dbReference type="NCBIfam" id="NF007495">
    <property type="entry name" value="PRK10089.1-4"/>
    <property type="match status" value="1"/>
</dbReference>
<dbReference type="AlphaFoldDB" id="A0A1I4F219"/>
<dbReference type="RefSeq" id="WP_089858265.1">
    <property type="nucleotide sequence ID" value="NZ_FOTI01000002.1"/>
</dbReference>
<dbReference type="Proteomes" id="UP000199006">
    <property type="component" value="Unassembled WGS sequence"/>
</dbReference>
<protein>
    <submittedName>
        <fullName evidence="5">tRNA-binding protein</fullName>
    </submittedName>
</protein>
<dbReference type="PANTHER" id="PTHR11586:SF37">
    <property type="entry name" value="TRNA-BINDING DOMAIN-CONTAINING PROTEIN"/>
    <property type="match status" value="1"/>
</dbReference>
<dbReference type="STRING" id="29563.SAMN02983006_00201"/>
<keyword evidence="6" id="KW-1185">Reference proteome</keyword>
<dbReference type="InterPro" id="IPR012340">
    <property type="entry name" value="NA-bd_OB-fold"/>
</dbReference>
<dbReference type="PROSITE" id="PS50886">
    <property type="entry name" value="TRBD"/>
    <property type="match status" value="1"/>
</dbReference>
<dbReference type="InterPro" id="IPR002547">
    <property type="entry name" value="tRNA-bd_dom"/>
</dbReference>
<accession>A0A1I4F219</accession>
<evidence type="ECO:0000259" key="4">
    <source>
        <dbReference type="PROSITE" id="PS50886"/>
    </source>
</evidence>
<reference evidence="5 6" key="1">
    <citation type="submission" date="2016-10" db="EMBL/GenBank/DDBJ databases">
        <authorList>
            <person name="de Groot N.N."/>
        </authorList>
    </citation>
    <scope>NUCLEOTIDE SEQUENCE [LARGE SCALE GENOMIC DNA]</scope>
    <source>
        <strain evidence="5 6">ATCC 51327</strain>
    </source>
</reference>
<dbReference type="NCBIfam" id="NF007494">
    <property type="entry name" value="PRK10089.1-3"/>
    <property type="match status" value="1"/>
</dbReference>
<dbReference type="EMBL" id="FOTI01000002">
    <property type="protein sequence ID" value="SFL12035.1"/>
    <property type="molecule type" value="Genomic_DNA"/>
</dbReference>
<dbReference type="FunFam" id="2.40.50.140:FF:000165">
    <property type="entry name" value="Chaperone CsaA"/>
    <property type="match status" value="1"/>
</dbReference>
<keyword evidence="2 3" id="KW-0694">RNA-binding</keyword>
<dbReference type="CDD" id="cd02798">
    <property type="entry name" value="tRNA_bind_CsaA"/>
    <property type="match status" value="1"/>
</dbReference>
<dbReference type="SUPFAM" id="SSF50249">
    <property type="entry name" value="Nucleic acid-binding proteins"/>
    <property type="match status" value="1"/>
</dbReference>
<evidence type="ECO:0000256" key="3">
    <source>
        <dbReference type="PROSITE-ProRule" id="PRU00209"/>
    </source>
</evidence>
<dbReference type="Gene3D" id="2.40.50.140">
    <property type="entry name" value="Nucleic acid-binding proteins"/>
    <property type="match status" value="1"/>
</dbReference>
<dbReference type="PANTHER" id="PTHR11586">
    <property type="entry name" value="TRNA-AMINOACYLATION COFACTOR ARC1 FAMILY MEMBER"/>
    <property type="match status" value="1"/>
</dbReference>
<dbReference type="OrthoDB" id="9794564at2"/>
<dbReference type="Pfam" id="PF01588">
    <property type="entry name" value="tRNA_bind"/>
    <property type="match status" value="1"/>
</dbReference>
<organism evidence="5 6">
    <name type="scientific">Halanaerobium salsuginis</name>
    <dbReference type="NCBI Taxonomy" id="29563"/>
    <lineage>
        <taxon>Bacteria</taxon>
        <taxon>Bacillati</taxon>
        <taxon>Bacillota</taxon>
        <taxon>Clostridia</taxon>
        <taxon>Halanaerobiales</taxon>
        <taxon>Halanaerobiaceae</taxon>
        <taxon>Halanaerobium</taxon>
    </lineage>
</organism>
<keyword evidence="1 3" id="KW-0820">tRNA-binding</keyword>
<gene>
    <name evidence="5" type="ORF">SAMN02983006_00201</name>
</gene>
<sequence length="111" mass="12302">MPEANFSDFMKLDIRVGKIIEAAVFPAAKKPAYKLKVDFGEEVGIKKTSAQITDLYKPEDLISKQVLGIVNFPDKQIANFMSEFLILGLYSESGVVLIEPDREVKPGLKLG</sequence>
<evidence type="ECO:0000256" key="2">
    <source>
        <dbReference type="ARBA" id="ARBA00022884"/>
    </source>
</evidence>